<evidence type="ECO:0000256" key="1">
    <source>
        <dbReference type="ARBA" id="ARBA00005380"/>
    </source>
</evidence>
<comment type="pathway">
    <text evidence="6">Carbohydrate metabolism; D-tagatose 6-phosphate degradation; D-glyceraldehyde 3-phosphate and glycerone phosphate from D-tagatose 6-phosphate: step 1/2.</text>
</comment>
<gene>
    <name evidence="8" type="ORF">EP57_00730</name>
</gene>
<dbReference type="FunFam" id="3.40.1190.20:FF:000001">
    <property type="entry name" value="Phosphofructokinase"/>
    <property type="match status" value="1"/>
</dbReference>
<dbReference type="RefSeq" id="WP_036083235.1">
    <property type="nucleotide sequence ID" value="NZ_CBCSHQ010000008.1"/>
</dbReference>
<dbReference type="Proteomes" id="UP000029844">
    <property type="component" value="Unassembled WGS sequence"/>
</dbReference>
<keyword evidence="6" id="KW-0423">Lactose metabolism</keyword>
<evidence type="ECO:0000313" key="9">
    <source>
        <dbReference type="Proteomes" id="UP000029844"/>
    </source>
</evidence>
<dbReference type="PIRSF" id="PIRSF000535">
    <property type="entry name" value="1PFK/6PFK/LacC"/>
    <property type="match status" value="1"/>
</dbReference>
<dbReference type="InterPro" id="IPR029056">
    <property type="entry name" value="Ribokinase-like"/>
</dbReference>
<dbReference type="GO" id="GO:0005988">
    <property type="term" value="P:lactose metabolic process"/>
    <property type="evidence" value="ECO:0007669"/>
    <property type="project" value="UniProtKB-KW"/>
</dbReference>
<dbReference type="GO" id="GO:0005524">
    <property type="term" value="F:ATP binding"/>
    <property type="evidence" value="ECO:0007669"/>
    <property type="project" value="UniProtKB-KW"/>
</dbReference>
<evidence type="ECO:0000256" key="2">
    <source>
        <dbReference type="ARBA" id="ARBA00022679"/>
    </source>
</evidence>
<keyword evidence="9" id="KW-1185">Reference proteome</keyword>
<dbReference type="CDD" id="cd01164">
    <property type="entry name" value="FruK_PfkB_like"/>
    <property type="match status" value="1"/>
</dbReference>
<name>A0A099WJ33_9LIST</name>
<protein>
    <recommendedName>
        <fullName evidence="6">Tagatose-6-phosphate kinase</fullName>
        <ecNumber evidence="6">2.7.1.144</ecNumber>
    </recommendedName>
</protein>
<dbReference type="EMBL" id="JNFA01000002">
    <property type="protein sequence ID" value="KGL44513.1"/>
    <property type="molecule type" value="Genomic_DNA"/>
</dbReference>
<dbReference type="EC" id="2.7.1.144" evidence="6"/>
<keyword evidence="2 6" id="KW-0808">Transferase</keyword>
<comment type="caution">
    <text evidence="8">The sequence shown here is derived from an EMBL/GenBank/DDBJ whole genome shotgun (WGS) entry which is preliminary data.</text>
</comment>
<keyword evidence="3 6" id="KW-0547">Nucleotide-binding</keyword>
<dbReference type="PANTHER" id="PTHR46566">
    <property type="entry name" value="1-PHOSPHOFRUCTOKINASE-RELATED"/>
    <property type="match status" value="1"/>
</dbReference>
<dbReference type="NCBIfam" id="TIGR03168">
    <property type="entry name" value="1-PFK"/>
    <property type="match status" value="1"/>
</dbReference>
<dbReference type="OrthoDB" id="9801219at2"/>
<evidence type="ECO:0000256" key="5">
    <source>
        <dbReference type="ARBA" id="ARBA00022840"/>
    </source>
</evidence>
<comment type="similarity">
    <text evidence="6">Belongs to the carbohydrate kinase PfkB family. LacC subfamily.</text>
</comment>
<comment type="catalytic activity">
    <reaction evidence="6">
        <text>D-tagatofuranose 6-phosphate + ATP = D-tagatofuranose 1,6-bisphosphate + ADP + H(+)</text>
        <dbReference type="Rhea" id="RHEA:12420"/>
        <dbReference type="ChEBI" id="CHEBI:15378"/>
        <dbReference type="ChEBI" id="CHEBI:30616"/>
        <dbReference type="ChEBI" id="CHEBI:58694"/>
        <dbReference type="ChEBI" id="CHEBI:58695"/>
        <dbReference type="ChEBI" id="CHEBI:456216"/>
        <dbReference type="EC" id="2.7.1.144"/>
    </reaction>
</comment>
<accession>A0A099WJ33</accession>
<reference evidence="8 9" key="1">
    <citation type="submission" date="2014-05" db="EMBL/GenBank/DDBJ databases">
        <title>Novel Listeriaceae from food processing environments.</title>
        <authorList>
            <person name="den Bakker H.C."/>
        </authorList>
    </citation>
    <scope>NUCLEOTIDE SEQUENCE [LARGE SCALE GENOMIC DNA]</scope>
    <source>
        <strain evidence="8 9">FSL A5-0281</strain>
    </source>
</reference>
<comment type="similarity">
    <text evidence="1">Belongs to the carbohydrate kinase pfkB family.</text>
</comment>
<dbReference type="GO" id="GO:0005829">
    <property type="term" value="C:cytosol"/>
    <property type="evidence" value="ECO:0007669"/>
    <property type="project" value="TreeGrafter"/>
</dbReference>
<evidence type="ECO:0000259" key="7">
    <source>
        <dbReference type="Pfam" id="PF00294"/>
    </source>
</evidence>
<dbReference type="InterPro" id="IPR017583">
    <property type="entry name" value="Tagatose/fructose_Pkinase"/>
</dbReference>
<dbReference type="STRING" id="1552123.EP57_00730"/>
<dbReference type="AlphaFoldDB" id="A0A099WJ33"/>
<dbReference type="GeneID" id="58715973"/>
<dbReference type="GO" id="GO:0016052">
    <property type="term" value="P:carbohydrate catabolic process"/>
    <property type="evidence" value="ECO:0007669"/>
    <property type="project" value="UniProtKB-ARBA"/>
</dbReference>
<dbReference type="GO" id="GO:0008443">
    <property type="term" value="F:phosphofructokinase activity"/>
    <property type="evidence" value="ECO:0007669"/>
    <property type="project" value="UniProtKB-ARBA"/>
</dbReference>
<dbReference type="Gene3D" id="3.40.1190.20">
    <property type="match status" value="1"/>
</dbReference>
<evidence type="ECO:0000256" key="6">
    <source>
        <dbReference type="PIRNR" id="PIRNR000535"/>
    </source>
</evidence>
<dbReference type="PANTHER" id="PTHR46566:SF1">
    <property type="entry name" value="1-PHOSPHOFRUCTOKINASE"/>
    <property type="match status" value="1"/>
</dbReference>
<sequence length="312" mass="33930">MIYTITLNPAIDQLLFVKEDVQKRKTNRIVKTSWDCGGKGLHVSGVLSQFGVPNEALGFIGSQNKEQLYRILAEKRISHDFLMEDGVATRTSFVIISETSSGSIMMPEAGFHVSMANKQAMLAQIREKVTPNDMVVIAGSPPPGFTLADFEVLLKTLQHTGCFVGCDVSGDFLQLAAKRGVDFIKPNEDEIKALLADETADLEVAIRRLAKQIRYLVVSLGKDGSYCAHDGKLYRITAPQVAEKSDTGAGDCFVGAFIAGLAKQLPLSEVLKRATGCSASKVMHADSSTFSLVEAEILQEQVEIKEMSIDVI</sequence>
<dbReference type="GO" id="GO:0044281">
    <property type="term" value="P:small molecule metabolic process"/>
    <property type="evidence" value="ECO:0007669"/>
    <property type="project" value="UniProtKB-ARBA"/>
</dbReference>
<evidence type="ECO:0000313" key="8">
    <source>
        <dbReference type="EMBL" id="KGL44513.1"/>
    </source>
</evidence>
<keyword evidence="5 6" id="KW-0067">ATP-binding</keyword>
<dbReference type="Pfam" id="PF00294">
    <property type="entry name" value="PfkB"/>
    <property type="match status" value="1"/>
</dbReference>
<organism evidence="8 9">
    <name type="scientific">Listeria booriae</name>
    <dbReference type="NCBI Taxonomy" id="1552123"/>
    <lineage>
        <taxon>Bacteria</taxon>
        <taxon>Bacillati</taxon>
        <taxon>Bacillota</taxon>
        <taxon>Bacilli</taxon>
        <taxon>Bacillales</taxon>
        <taxon>Listeriaceae</taxon>
        <taxon>Listeria</taxon>
    </lineage>
</organism>
<dbReference type="eggNOG" id="COG1105">
    <property type="taxonomic scope" value="Bacteria"/>
</dbReference>
<feature type="domain" description="Carbohydrate kinase PfkB" evidence="7">
    <location>
        <begin position="8"/>
        <end position="286"/>
    </location>
</feature>
<dbReference type="InterPro" id="IPR011611">
    <property type="entry name" value="PfkB_dom"/>
</dbReference>
<evidence type="ECO:0000256" key="4">
    <source>
        <dbReference type="ARBA" id="ARBA00022777"/>
    </source>
</evidence>
<dbReference type="GO" id="GO:0009024">
    <property type="term" value="F:tagatose-6-phosphate kinase activity"/>
    <property type="evidence" value="ECO:0007669"/>
    <property type="project" value="UniProtKB-EC"/>
</dbReference>
<dbReference type="UniPathway" id="UPA00704">
    <property type="reaction ID" value="UER00715"/>
</dbReference>
<proteinExistence type="inferred from homology"/>
<dbReference type="GO" id="GO:2001059">
    <property type="term" value="P:D-tagatose 6-phosphate catabolic process"/>
    <property type="evidence" value="ECO:0007669"/>
    <property type="project" value="UniProtKB-UniPathway"/>
</dbReference>
<dbReference type="SUPFAM" id="SSF53613">
    <property type="entry name" value="Ribokinase-like"/>
    <property type="match status" value="1"/>
</dbReference>
<evidence type="ECO:0000256" key="3">
    <source>
        <dbReference type="ARBA" id="ARBA00022741"/>
    </source>
</evidence>
<keyword evidence="4 8" id="KW-0418">Kinase</keyword>